<name>A0A835HJ25_9MAGN</name>
<sequence>MLGLCASVVGLQLNICLCLFTQNNADEINKAEEHPHIVQSTHTNIPESVKEGLQSKAGESNGTQMVAELVKNSYSKRAREKLIVGWDEIFEETVDHIQSLTAETFSRHVNELWKTSGVREPGVEISELKVEAEDYRKARMKIEEEMADLQAQVKTAQVMVDELMDQVDKIDENLPILDALFENSAKNPL</sequence>
<evidence type="ECO:0000256" key="2">
    <source>
        <dbReference type="SAM" id="SignalP"/>
    </source>
</evidence>
<gene>
    <name evidence="3" type="ORF">IFM89_036363</name>
</gene>
<feature type="signal peptide" evidence="2">
    <location>
        <begin position="1"/>
        <end position="25"/>
    </location>
</feature>
<dbReference type="AlphaFoldDB" id="A0A835HJ25"/>
<accession>A0A835HJ25</accession>
<feature type="chain" id="PRO_5033047706" evidence="2">
    <location>
        <begin position="26"/>
        <end position="189"/>
    </location>
</feature>
<feature type="coiled-coil region" evidence="1">
    <location>
        <begin position="125"/>
        <end position="173"/>
    </location>
</feature>
<dbReference type="Proteomes" id="UP000631114">
    <property type="component" value="Unassembled WGS sequence"/>
</dbReference>
<proteinExistence type="predicted"/>
<dbReference type="EMBL" id="JADFTS010000007">
    <property type="protein sequence ID" value="KAF9599237.1"/>
    <property type="molecule type" value="Genomic_DNA"/>
</dbReference>
<evidence type="ECO:0000256" key="1">
    <source>
        <dbReference type="SAM" id="Coils"/>
    </source>
</evidence>
<protein>
    <submittedName>
        <fullName evidence="3">Uncharacterized protein</fullName>
    </submittedName>
</protein>
<evidence type="ECO:0000313" key="4">
    <source>
        <dbReference type="Proteomes" id="UP000631114"/>
    </source>
</evidence>
<evidence type="ECO:0000313" key="3">
    <source>
        <dbReference type="EMBL" id="KAF9599237.1"/>
    </source>
</evidence>
<keyword evidence="2" id="KW-0732">Signal</keyword>
<reference evidence="3 4" key="1">
    <citation type="submission" date="2020-10" db="EMBL/GenBank/DDBJ databases">
        <title>The Coptis chinensis genome and diversification of protoberbering-type alkaloids.</title>
        <authorList>
            <person name="Wang B."/>
            <person name="Shu S."/>
            <person name="Song C."/>
            <person name="Liu Y."/>
        </authorList>
    </citation>
    <scope>NUCLEOTIDE SEQUENCE [LARGE SCALE GENOMIC DNA]</scope>
    <source>
        <strain evidence="3">HL-2020</strain>
        <tissue evidence="3">Leaf</tissue>
    </source>
</reference>
<comment type="caution">
    <text evidence="3">The sequence shown here is derived from an EMBL/GenBank/DDBJ whole genome shotgun (WGS) entry which is preliminary data.</text>
</comment>
<keyword evidence="4" id="KW-1185">Reference proteome</keyword>
<organism evidence="3 4">
    <name type="scientific">Coptis chinensis</name>
    <dbReference type="NCBI Taxonomy" id="261450"/>
    <lineage>
        <taxon>Eukaryota</taxon>
        <taxon>Viridiplantae</taxon>
        <taxon>Streptophyta</taxon>
        <taxon>Embryophyta</taxon>
        <taxon>Tracheophyta</taxon>
        <taxon>Spermatophyta</taxon>
        <taxon>Magnoliopsida</taxon>
        <taxon>Ranunculales</taxon>
        <taxon>Ranunculaceae</taxon>
        <taxon>Coptidoideae</taxon>
        <taxon>Coptis</taxon>
    </lineage>
</organism>
<dbReference type="OrthoDB" id="1938038at2759"/>
<keyword evidence="1" id="KW-0175">Coiled coil</keyword>